<dbReference type="EMBL" id="JAVHJO010000011">
    <property type="protein sequence ID" value="KAK6533763.1"/>
    <property type="molecule type" value="Genomic_DNA"/>
</dbReference>
<feature type="region of interest" description="Disordered" evidence="1">
    <location>
        <begin position="1"/>
        <end position="29"/>
    </location>
</feature>
<feature type="compositionally biased region" description="Basic residues" evidence="1">
    <location>
        <begin position="1"/>
        <end position="13"/>
    </location>
</feature>
<reference evidence="2 3" key="1">
    <citation type="submission" date="2019-10" db="EMBL/GenBank/DDBJ databases">
        <authorList>
            <person name="Palmer J.M."/>
        </authorList>
    </citation>
    <scope>NUCLEOTIDE SEQUENCE [LARGE SCALE GENOMIC DNA]</scope>
    <source>
        <strain evidence="2 3">TWF694</strain>
    </source>
</reference>
<evidence type="ECO:0000313" key="2">
    <source>
        <dbReference type="EMBL" id="KAK6533763.1"/>
    </source>
</evidence>
<accession>A0AAV9X3Y6</accession>
<feature type="compositionally biased region" description="Basic and acidic residues" evidence="1">
    <location>
        <begin position="14"/>
        <end position="28"/>
    </location>
</feature>
<dbReference type="AlphaFoldDB" id="A0AAV9X3Y6"/>
<proteinExistence type="predicted"/>
<gene>
    <name evidence="2" type="ORF">TWF694_002694</name>
</gene>
<keyword evidence="3" id="KW-1185">Reference proteome</keyword>
<comment type="caution">
    <text evidence="2">The sequence shown here is derived from an EMBL/GenBank/DDBJ whole genome shotgun (WGS) entry which is preliminary data.</text>
</comment>
<sequence length="87" mass="9990">MMGKKPMMKKLMGKKWEGEERRREDGKVELIAQERALGNNVKRGNTSAGQDRDQVGQVMVRILTRVGPSRDTMTTWQCERYCKIFGG</sequence>
<evidence type="ECO:0000313" key="3">
    <source>
        <dbReference type="Proteomes" id="UP001365542"/>
    </source>
</evidence>
<dbReference type="Proteomes" id="UP001365542">
    <property type="component" value="Unassembled WGS sequence"/>
</dbReference>
<protein>
    <submittedName>
        <fullName evidence="2">Uncharacterized protein</fullName>
    </submittedName>
</protein>
<name>A0AAV9X3Y6_9PEZI</name>
<organism evidence="2 3">
    <name type="scientific">Orbilia ellipsospora</name>
    <dbReference type="NCBI Taxonomy" id="2528407"/>
    <lineage>
        <taxon>Eukaryota</taxon>
        <taxon>Fungi</taxon>
        <taxon>Dikarya</taxon>
        <taxon>Ascomycota</taxon>
        <taxon>Pezizomycotina</taxon>
        <taxon>Orbiliomycetes</taxon>
        <taxon>Orbiliales</taxon>
        <taxon>Orbiliaceae</taxon>
        <taxon>Orbilia</taxon>
    </lineage>
</organism>
<evidence type="ECO:0000256" key="1">
    <source>
        <dbReference type="SAM" id="MobiDB-lite"/>
    </source>
</evidence>